<evidence type="ECO:0000313" key="1">
    <source>
        <dbReference type="EMBL" id="KAK3708963.1"/>
    </source>
</evidence>
<accession>A0ACC3N2U9</accession>
<keyword evidence="2" id="KW-1185">Reference proteome</keyword>
<organism evidence="1 2">
    <name type="scientific">Vermiconidia calcicola</name>
    <dbReference type="NCBI Taxonomy" id="1690605"/>
    <lineage>
        <taxon>Eukaryota</taxon>
        <taxon>Fungi</taxon>
        <taxon>Dikarya</taxon>
        <taxon>Ascomycota</taxon>
        <taxon>Pezizomycotina</taxon>
        <taxon>Dothideomycetes</taxon>
        <taxon>Dothideomycetidae</taxon>
        <taxon>Mycosphaerellales</taxon>
        <taxon>Extremaceae</taxon>
        <taxon>Vermiconidia</taxon>
    </lineage>
</organism>
<evidence type="ECO:0000313" key="2">
    <source>
        <dbReference type="Proteomes" id="UP001281147"/>
    </source>
</evidence>
<proteinExistence type="predicted"/>
<dbReference type="EMBL" id="JAUTXU010000096">
    <property type="protein sequence ID" value="KAK3708963.1"/>
    <property type="molecule type" value="Genomic_DNA"/>
</dbReference>
<name>A0ACC3N2U9_9PEZI</name>
<dbReference type="Proteomes" id="UP001281147">
    <property type="component" value="Unassembled WGS sequence"/>
</dbReference>
<protein>
    <submittedName>
        <fullName evidence="1">Uncharacterized protein</fullName>
    </submittedName>
</protein>
<reference evidence="1" key="1">
    <citation type="submission" date="2023-07" db="EMBL/GenBank/DDBJ databases">
        <title>Black Yeasts Isolated from many extreme environments.</title>
        <authorList>
            <person name="Coleine C."/>
            <person name="Stajich J.E."/>
            <person name="Selbmann L."/>
        </authorList>
    </citation>
    <scope>NUCLEOTIDE SEQUENCE</scope>
    <source>
        <strain evidence="1">CCFEE 5714</strain>
    </source>
</reference>
<comment type="caution">
    <text evidence="1">The sequence shown here is derived from an EMBL/GenBank/DDBJ whole genome shotgun (WGS) entry which is preliminary data.</text>
</comment>
<sequence length="379" mass="43419">MAESEISSASTAIEAMDENMPPSLAALKYLRRGDTTIRTFSDPEQRWFSKETSADIFEVIDGKGHRYSALNDDALRQHLERDAPAVRKARRLRIIFLDGDENDAERLPITGESMQLILDTYKIAPRFFFFLSRQQMADEVENQIATLNSPRDLFDKARSLTAVYRKIRQVLTDYEILLVSAKSMRKQNESIGKLLKLYADRHDNLQPSKELQHQLHLSFKQIRRELKLGKVYLTLYLERCNSGIADSHSVSTQHSAEIQIKTSKEFTQISRDSTEDNKSLRAIQVMTAIFLPPSLISSLFGMGFFNTEAEDDGKSSSGVGFAIARQWWWYLAVTLPVTLLVLALVCREWISWHPRKKRFVWKRRPSTEADLEGGLIKVG</sequence>
<gene>
    <name evidence="1" type="ORF">LTR37_011127</name>
</gene>